<dbReference type="Pfam" id="PF00089">
    <property type="entry name" value="Trypsin"/>
    <property type="match status" value="2"/>
</dbReference>
<dbReference type="RefSeq" id="XP_019490558.1">
    <property type="nucleotide sequence ID" value="XM_019635013.1"/>
</dbReference>
<dbReference type="InterPro" id="IPR018114">
    <property type="entry name" value="TRYPSIN_HIS"/>
</dbReference>
<dbReference type="KEGG" id="hai:109378716"/>
<evidence type="ECO:0000256" key="1">
    <source>
        <dbReference type="ARBA" id="ARBA00022729"/>
    </source>
</evidence>
<dbReference type="PROSITE" id="PS50240">
    <property type="entry name" value="TRYPSIN_DOM"/>
    <property type="match status" value="1"/>
</dbReference>
<dbReference type="SUPFAM" id="SSF50494">
    <property type="entry name" value="Trypsin-like serine proteases"/>
    <property type="match status" value="1"/>
</dbReference>
<dbReference type="GeneID" id="109378716"/>
<dbReference type="PANTHER" id="PTHR24271:SF81">
    <property type="entry name" value="GRANZYME B"/>
    <property type="match status" value="1"/>
</dbReference>
<dbReference type="PANTHER" id="PTHR24271">
    <property type="entry name" value="KALLIKREIN-RELATED"/>
    <property type="match status" value="1"/>
</dbReference>
<gene>
    <name evidence="6" type="primary">LOC109378716</name>
</gene>
<keyword evidence="3" id="KW-1015">Disulfide bond</keyword>
<dbReference type="GO" id="GO:0006508">
    <property type="term" value="P:proteolysis"/>
    <property type="evidence" value="ECO:0007669"/>
    <property type="project" value="InterPro"/>
</dbReference>
<proteinExistence type="predicted"/>
<dbReference type="Gene3D" id="2.40.10.10">
    <property type="entry name" value="Trypsin-like serine proteases"/>
    <property type="match status" value="3"/>
</dbReference>
<dbReference type="CDD" id="cd00190">
    <property type="entry name" value="Tryp_SPc"/>
    <property type="match status" value="1"/>
</dbReference>
<reference evidence="6" key="1">
    <citation type="submission" date="2025-08" db="UniProtKB">
        <authorList>
            <consortium name="RefSeq"/>
        </authorList>
    </citation>
    <scope>IDENTIFICATION</scope>
    <source>
        <tissue evidence="6">Muscle</tissue>
    </source>
</reference>
<dbReference type="InterPro" id="IPR001254">
    <property type="entry name" value="Trypsin_dom"/>
</dbReference>
<evidence type="ECO:0000256" key="2">
    <source>
        <dbReference type="ARBA" id="ARBA00023145"/>
    </source>
</evidence>
<keyword evidence="2" id="KW-0865">Zymogen</keyword>
<evidence type="ECO:0000313" key="6">
    <source>
        <dbReference type="RefSeq" id="XP_019490558.1"/>
    </source>
</evidence>
<name>A0A8B7QS55_HIPAR</name>
<protein>
    <submittedName>
        <fullName evidence="6">Mast cell protease 1A-like</fullName>
    </submittedName>
</protein>
<dbReference type="FunFam" id="2.40.10.10:FF:000005">
    <property type="entry name" value="Serine protease 37"/>
    <property type="match status" value="1"/>
</dbReference>
<evidence type="ECO:0000259" key="4">
    <source>
        <dbReference type="PROSITE" id="PS50240"/>
    </source>
</evidence>
<keyword evidence="1" id="KW-0732">Signal</keyword>
<evidence type="ECO:0000256" key="3">
    <source>
        <dbReference type="ARBA" id="ARBA00023157"/>
    </source>
</evidence>
<dbReference type="PROSITE" id="PS00134">
    <property type="entry name" value="TRYPSIN_HIS"/>
    <property type="match status" value="1"/>
</dbReference>
<sequence length="178" mass="20181">MSQIYEAAVPEIMGEHEAKLHSHPYMAYLQLLNKGKKRCGGVLMQENFVLTAAHCSGSSITVILGAHNIKQKETTQQEIRMKRAIRHPNYNNPPYANDIMLLQLEKMAKLNNAVWAIKMPTRRNEEDSGGPLICNNMAQGIVSYGKNNGKPPGVYTRISKFLPWMEKTMKRLKLLRSD</sequence>
<dbReference type="Proteomes" id="UP000694851">
    <property type="component" value="Unplaced"/>
</dbReference>
<organism evidence="5 6">
    <name type="scientific">Hipposideros armiger</name>
    <name type="common">Great Himalayan leaf-nosed bat</name>
    <dbReference type="NCBI Taxonomy" id="186990"/>
    <lineage>
        <taxon>Eukaryota</taxon>
        <taxon>Metazoa</taxon>
        <taxon>Chordata</taxon>
        <taxon>Craniata</taxon>
        <taxon>Vertebrata</taxon>
        <taxon>Euteleostomi</taxon>
        <taxon>Mammalia</taxon>
        <taxon>Eutheria</taxon>
        <taxon>Laurasiatheria</taxon>
        <taxon>Chiroptera</taxon>
        <taxon>Yinpterochiroptera</taxon>
        <taxon>Rhinolophoidea</taxon>
        <taxon>Hipposideridae</taxon>
        <taxon>Hipposideros</taxon>
    </lineage>
</organism>
<dbReference type="SMART" id="SM00020">
    <property type="entry name" value="Tryp_SPc"/>
    <property type="match status" value="1"/>
</dbReference>
<dbReference type="InterPro" id="IPR001314">
    <property type="entry name" value="Peptidase_S1A"/>
</dbReference>
<dbReference type="GO" id="GO:0004252">
    <property type="term" value="F:serine-type endopeptidase activity"/>
    <property type="evidence" value="ECO:0007669"/>
    <property type="project" value="InterPro"/>
</dbReference>
<dbReference type="AlphaFoldDB" id="A0A8B7QS55"/>
<dbReference type="OrthoDB" id="5565075at2759"/>
<dbReference type="InterPro" id="IPR043504">
    <property type="entry name" value="Peptidase_S1_PA_chymotrypsin"/>
</dbReference>
<accession>A0A8B7QS55</accession>
<dbReference type="PRINTS" id="PR00722">
    <property type="entry name" value="CHYMOTRYPSIN"/>
</dbReference>
<dbReference type="InterPro" id="IPR009003">
    <property type="entry name" value="Peptidase_S1_PA"/>
</dbReference>
<evidence type="ECO:0000313" key="5">
    <source>
        <dbReference type="Proteomes" id="UP000694851"/>
    </source>
</evidence>
<feature type="domain" description="Peptidase S1" evidence="4">
    <location>
        <begin position="12"/>
        <end position="170"/>
    </location>
</feature>
<keyword evidence="5" id="KW-1185">Reference proteome</keyword>